<feature type="transmembrane region" description="Helical" evidence="7">
    <location>
        <begin position="281"/>
        <end position="303"/>
    </location>
</feature>
<evidence type="ECO:0000256" key="4">
    <source>
        <dbReference type="ARBA" id="ARBA00022692"/>
    </source>
</evidence>
<dbReference type="EMBL" id="CBHH010000055">
    <property type="protein sequence ID" value="CDD58200.1"/>
    <property type="molecule type" value="Genomic_DNA"/>
</dbReference>
<dbReference type="PIRSF" id="PIRSF006603">
    <property type="entry name" value="DinF"/>
    <property type="match status" value="1"/>
</dbReference>
<name>R7AIL8_9FIRM</name>
<evidence type="ECO:0000256" key="5">
    <source>
        <dbReference type="ARBA" id="ARBA00022989"/>
    </source>
</evidence>
<evidence type="ECO:0000256" key="3">
    <source>
        <dbReference type="ARBA" id="ARBA00022475"/>
    </source>
</evidence>
<keyword evidence="5 7" id="KW-1133">Transmembrane helix</keyword>
<feature type="transmembrane region" description="Helical" evidence="7">
    <location>
        <begin position="57"/>
        <end position="77"/>
    </location>
</feature>
<feature type="transmembrane region" description="Helical" evidence="7">
    <location>
        <begin position="133"/>
        <end position="154"/>
    </location>
</feature>
<dbReference type="InterPro" id="IPR002528">
    <property type="entry name" value="MATE_fam"/>
</dbReference>
<keyword evidence="2" id="KW-0813">Transport</keyword>
<comment type="subcellular location">
    <subcellularLocation>
        <location evidence="1">Cell membrane</location>
        <topology evidence="1">Multi-pass membrane protein</topology>
    </subcellularLocation>
</comment>
<dbReference type="Proteomes" id="UP000018141">
    <property type="component" value="Unassembled WGS sequence"/>
</dbReference>
<keyword evidence="6 7" id="KW-0472">Membrane</keyword>
<dbReference type="GO" id="GO:0042910">
    <property type="term" value="F:xenobiotic transmembrane transporter activity"/>
    <property type="evidence" value="ECO:0007669"/>
    <property type="project" value="InterPro"/>
</dbReference>
<dbReference type="CDD" id="cd13138">
    <property type="entry name" value="MATE_yoeA_like"/>
    <property type="match status" value="1"/>
</dbReference>
<evidence type="ECO:0000256" key="2">
    <source>
        <dbReference type="ARBA" id="ARBA00022448"/>
    </source>
</evidence>
<dbReference type="GO" id="GO:0015297">
    <property type="term" value="F:antiporter activity"/>
    <property type="evidence" value="ECO:0007669"/>
    <property type="project" value="InterPro"/>
</dbReference>
<dbReference type="NCBIfam" id="TIGR00797">
    <property type="entry name" value="matE"/>
    <property type="match status" value="1"/>
</dbReference>
<protein>
    <recommendedName>
        <fullName evidence="10">MATE efflux family protein</fullName>
    </recommendedName>
</protein>
<evidence type="ECO:0000256" key="7">
    <source>
        <dbReference type="SAM" id="Phobius"/>
    </source>
</evidence>
<dbReference type="Pfam" id="PF01554">
    <property type="entry name" value="MatE"/>
    <property type="match status" value="2"/>
</dbReference>
<evidence type="ECO:0000313" key="8">
    <source>
        <dbReference type="EMBL" id="CDD58200.1"/>
    </source>
</evidence>
<evidence type="ECO:0008006" key="10">
    <source>
        <dbReference type="Google" id="ProtNLM"/>
    </source>
</evidence>
<dbReference type="GO" id="GO:0005886">
    <property type="term" value="C:plasma membrane"/>
    <property type="evidence" value="ECO:0007669"/>
    <property type="project" value="UniProtKB-SubCell"/>
</dbReference>
<evidence type="ECO:0000313" key="9">
    <source>
        <dbReference type="Proteomes" id="UP000018141"/>
    </source>
</evidence>
<feature type="transmembrane region" description="Helical" evidence="7">
    <location>
        <begin position="417"/>
        <end position="437"/>
    </location>
</feature>
<evidence type="ECO:0000256" key="6">
    <source>
        <dbReference type="ARBA" id="ARBA00023136"/>
    </source>
</evidence>
<accession>R7AIL8</accession>
<reference evidence="8" key="1">
    <citation type="submission" date="2012-11" db="EMBL/GenBank/DDBJ databases">
        <title>Dependencies among metagenomic species, viruses, plasmids and units of genetic variation.</title>
        <authorList>
            <person name="Nielsen H.B."/>
            <person name="Almeida M."/>
            <person name="Juncker A.S."/>
            <person name="Rasmussen S."/>
            <person name="Li J."/>
            <person name="Sunagawa S."/>
            <person name="Plichta D."/>
            <person name="Gautier L."/>
            <person name="Le Chatelier E."/>
            <person name="Peletier E."/>
            <person name="Bonde I."/>
            <person name="Nielsen T."/>
            <person name="Manichanh C."/>
            <person name="Arumugam M."/>
            <person name="Batto J."/>
            <person name="Santos M.B.Q.D."/>
            <person name="Blom N."/>
            <person name="Borruel N."/>
            <person name="Burgdorf K.S."/>
            <person name="Boumezbeur F."/>
            <person name="Casellas F."/>
            <person name="Dore J."/>
            <person name="Guarner F."/>
            <person name="Hansen T."/>
            <person name="Hildebrand F."/>
            <person name="Kaas R.S."/>
            <person name="Kennedy S."/>
            <person name="Kristiansen K."/>
            <person name="Kultima J.R."/>
            <person name="Leonard P."/>
            <person name="Levenez F."/>
            <person name="Lund O."/>
            <person name="Moumen B."/>
            <person name="Le Paslier D."/>
            <person name="Pons N."/>
            <person name="Pedersen O."/>
            <person name="Prifti E."/>
            <person name="Qin J."/>
            <person name="Raes J."/>
            <person name="Tap J."/>
            <person name="Tims S."/>
            <person name="Ussery D.W."/>
            <person name="Yamada T."/>
            <person name="MetaHit consortium"/>
            <person name="Renault P."/>
            <person name="Sicheritz-Ponten T."/>
            <person name="Bork P."/>
            <person name="Wang J."/>
            <person name="Brunak S."/>
            <person name="Ehrlich S.D."/>
        </authorList>
    </citation>
    <scope>NUCLEOTIDE SEQUENCE [LARGE SCALE GENOMIC DNA]</scope>
</reference>
<dbReference type="InterPro" id="IPR048279">
    <property type="entry name" value="MdtK-like"/>
</dbReference>
<feature type="transmembrane region" description="Helical" evidence="7">
    <location>
        <begin position="98"/>
        <end position="121"/>
    </location>
</feature>
<gene>
    <name evidence="8" type="ORF">BN656_01985</name>
</gene>
<dbReference type="PANTHER" id="PTHR43549">
    <property type="entry name" value="MULTIDRUG RESISTANCE PROTEIN YPNP-RELATED"/>
    <property type="match status" value="1"/>
</dbReference>
<feature type="transmembrane region" description="Helical" evidence="7">
    <location>
        <begin position="192"/>
        <end position="212"/>
    </location>
</feature>
<comment type="caution">
    <text evidence="8">The sequence shown here is derived from an EMBL/GenBank/DDBJ whole genome shotgun (WGS) entry which is preliminary data.</text>
</comment>
<feature type="transmembrane region" description="Helical" evidence="7">
    <location>
        <begin position="239"/>
        <end position="261"/>
    </location>
</feature>
<organism evidence="8 9">
    <name type="scientific">Bacteroides pectinophilus CAG:437</name>
    <dbReference type="NCBI Taxonomy" id="1263051"/>
    <lineage>
        <taxon>Bacteria</taxon>
        <taxon>Bacillati</taxon>
        <taxon>Bacillota</taxon>
        <taxon>Clostridia</taxon>
        <taxon>Eubacteriales</taxon>
    </lineage>
</organism>
<dbReference type="PANTHER" id="PTHR43549:SF3">
    <property type="entry name" value="MULTIDRUG RESISTANCE PROTEIN YPNP-RELATED"/>
    <property type="match status" value="1"/>
</dbReference>
<feature type="transmembrane region" description="Helical" evidence="7">
    <location>
        <begin position="386"/>
        <end position="405"/>
    </location>
</feature>
<dbReference type="InterPro" id="IPR052031">
    <property type="entry name" value="Membrane_Transporter-Flippase"/>
</dbReference>
<proteinExistence type="predicted"/>
<feature type="transmembrane region" description="Helical" evidence="7">
    <location>
        <begin position="166"/>
        <end position="186"/>
    </location>
</feature>
<evidence type="ECO:0000256" key="1">
    <source>
        <dbReference type="ARBA" id="ARBA00004651"/>
    </source>
</evidence>
<feature type="transmembrane region" description="Helical" evidence="7">
    <location>
        <begin position="315"/>
        <end position="339"/>
    </location>
</feature>
<feature type="transmembrane region" description="Helical" evidence="7">
    <location>
        <begin position="359"/>
        <end position="379"/>
    </location>
</feature>
<keyword evidence="3" id="KW-1003">Cell membrane</keyword>
<sequence>MEKNLTSGSVFKTIVFFALPYLLSYFLQTLYGMADLFIIGQFGGVDGITAVSNGSQVMHMLTVILVGLAMGTTVMVGRAIGGRKNDKASAAIGNTITLFMTVAVVLTVVLLIAVRHIVIIIGTPAEAVSGTAGYLTICFIGIPFITAYNIISAIFRGLGDSKSPMYFIGIACIANIILDYVFMGALNTGPVGAALGTVLAQTLSVVIALISIKRKNTGIKLTKSDFIPDRNIMGDILKVGLPVAVQDGCIQVAFMIITVIANHRGITDAAAVGIVEKVISALFIVPSSMLAAVSALSAQNIGAGKPERAEKTLKYATMITTVYGIIVTVIIEIAAEAVLTMFTKDSGVIVMGSWYIRGYIFDCIFAGIHFSFTGYFCAYGKSYIGFIHNMAAIVLVRVPGSYLASRMFADTLLPMGLAAPAGSFLSVIICVAAFIWLKNSGKLDVHNV</sequence>
<dbReference type="AlphaFoldDB" id="R7AIL8"/>
<keyword evidence="4 7" id="KW-0812">Transmembrane</keyword>